<evidence type="ECO:0000313" key="2">
    <source>
        <dbReference type="EMBL" id="RUR67064.1"/>
    </source>
</evidence>
<dbReference type="RefSeq" id="WP_126021224.1">
    <property type="nucleotide sequence ID" value="NZ_RXFT01000002.1"/>
</dbReference>
<dbReference type="InterPro" id="IPR046879">
    <property type="entry name" value="KANL3/Tex30_Abhydrolase"/>
</dbReference>
<dbReference type="Gene3D" id="3.40.50.1820">
    <property type="entry name" value="alpha/beta hydrolase"/>
    <property type="match status" value="1"/>
</dbReference>
<keyword evidence="2" id="KW-0378">Hydrolase</keyword>
<accession>A0A3S0XDU0</accession>
<proteinExistence type="predicted"/>
<dbReference type="EMBL" id="RXFT01000002">
    <property type="protein sequence ID" value="RUR67064.1"/>
    <property type="molecule type" value="Genomic_DNA"/>
</dbReference>
<dbReference type="InterPro" id="IPR029058">
    <property type="entry name" value="AB_hydrolase_fold"/>
</dbReference>
<reference evidence="2 3" key="1">
    <citation type="submission" date="2018-12" db="EMBL/GenBank/DDBJ databases">
        <title>The genome sequences of Variovorax guangxiensis DSM 27352.</title>
        <authorList>
            <person name="Gao J."/>
            <person name="Sun J."/>
        </authorList>
    </citation>
    <scope>NUCLEOTIDE SEQUENCE [LARGE SCALE GENOMIC DNA]</scope>
    <source>
        <strain evidence="2 3">DSM 27352</strain>
    </source>
</reference>
<name>A0A3S0XDU0_9BURK</name>
<dbReference type="Proteomes" id="UP000281118">
    <property type="component" value="Unassembled WGS sequence"/>
</dbReference>
<dbReference type="PANTHER" id="PTHR13136">
    <property type="entry name" value="TESTIS DEVELOPMENT PROTEIN PRTD"/>
    <property type="match status" value="1"/>
</dbReference>
<feature type="domain" description="KANL3/Tex30 alpha/beta hydrolase-like" evidence="1">
    <location>
        <begin position="28"/>
        <end position="222"/>
    </location>
</feature>
<dbReference type="InterPro" id="IPR026555">
    <property type="entry name" value="NSL3/Tex30"/>
</dbReference>
<dbReference type="OrthoDB" id="652634at2"/>
<comment type="caution">
    <text evidence="2">The sequence shown here is derived from an EMBL/GenBank/DDBJ whole genome shotgun (WGS) entry which is preliminary data.</text>
</comment>
<dbReference type="GO" id="GO:0016787">
    <property type="term" value="F:hydrolase activity"/>
    <property type="evidence" value="ECO:0007669"/>
    <property type="project" value="UniProtKB-KW"/>
</dbReference>
<dbReference type="Pfam" id="PF20408">
    <property type="entry name" value="Abhydrolase_11"/>
    <property type="match status" value="1"/>
</dbReference>
<organism evidence="2 3">
    <name type="scientific">Variovorax guangxiensis</name>
    <dbReference type="NCBI Taxonomy" id="1775474"/>
    <lineage>
        <taxon>Bacteria</taxon>
        <taxon>Pseudomonadati</taxon>
        <taxon>Pseudomonadota</taxon>
        <taxon>Betaproteobacteria</taxon>
        <taxon>Burkholderiales</taxon>
        <taxon>Comamonadaceae</taxon>
        <taxon>Variovorax</taxon>
    </lineage>
</organism>
<protein>
    <submittedName>
        <fullName evidence="2">Alpha/beta hydrolase</fullName>
    </submittedName>
</protein>
<dbReference type="PANTHER" id="PTHR13136:SF11">
    <property type="entry name" value="TESTIS-EXPRESSED PROTEIN 30"/>
    <property type="match status" value="1"/>
</dbReference>
<dbReference type="AlphaFoldDB" id="A0A3S0XDU0"/>
<dbReference type="SUPFAM" id="SSF53474">
    <property type="entry name" value="alpha/beta-Hydrolases"/>
    <property type="match status" value="1"/>
</dbReference>
<evidence type="ECO:0000259" key="1">
    <source>
        <dbReference type="Pfam" id="PF20408"/>
    </source>
</evidence>
<gene>
    <name evidence="2" type="ORF">EJP67_08300</name>
</gene>
<evidence type="ECO:0000313" key="3">
    <source>
        <dbReference type="Proteomes" id="UP000281118"/>
    </source>
</evidence>
<sequence>MTTQQQLSIDVRPGTAVSALAMSPPSAEACLVLAHGAGAGMAHPFMRAVAEGLAERRIATLRYQFPYMEQGSKRPDAPALAHATVRAAVACASARFAGMHLFAGGKSFGGRMTSQAQALEPLAGVEGLVFLGFPLHPPGSPAKATERAAHLSEVELPMLFAHGPRDALAESAPFDNAVQALGPFATVLEIEGADHSFHLLRRTGRTDEEALDELLDGIAVWMQAWRIG</sequence>